<keyword evidence="1" id="KW-0418">Kinase</keyword>
<protein>
    <submittedName>
        <fullName evidence="1">[Pyruvate dehydrogenase (Acetyl-transferring)] kinase isozyme 2</fullName>
        <ecNumber evidence="1">2.7.11.2</ecNumber>
    </submittedName>
</protein>
<comment type="caution">
    <text evidence="1">The sequence shown here is derived from an EMBL/GenBank/DDBJ whole genome shotgun (WGS) entry which is preliminary data.</text>
</comment>
<name>A0ACC2T515_9FUNG</name>
<organism evidence="1 2">
    <name type="scientific">Entomophthora muscae</name>
    <dbReference type="NCBI Taxonomy" id="34485"/>
    <lineage>
        <taxon>Eukaryota</taxon>
        <taxon>Fungi</taxon>
        <taxon>Fungi incertae sedis</taxon>
        <taxon>Zoopagomycota</taxon>
        <taxon>Entomophthoromycotina</taxon>
        <taxon>Entomophthoromycetes</taxon>
        <taxon>Entomophthorales</taxon>
        <taxon>Entomophthoraceae</taxon>
        <taxon>Entomophthora</taxon>
    </lineage>
</organism>
<sequence>MFTKISKPLYEKIAHYARFPQTGVSLSQMVKFGQKPSLGTLLKASQFVAEELPVRLAHRVVELDNLPNNLNQMPSVQKVKHWYAESFEEIINFKKNIPSSIKGAFRSVGATTVDASLQNLPLSKKNPDIPASYRSSGSNSLHHRYYVNIPDGDLPPEVIESNEAFVRLMEGIKRRHDPVVTTLGIIASEVMN</sequence>
<dbReference type="EC" id="2.7.11.2" evidence="1"/>
<dbReference type="Proteomes" id="UP001165960">
    <property type="component" value="Unassembled WGS sequence"/>
</dbReference>
<evidence type="ECO:0000313" key="2">
    <source>
        <dbReference type="Proteomes" id="UP001165960"/>
    </source>
</evidence>
<reference evidence="1" key="1">
    <citation type="submission" date="2022-04" db="EMBL/GenBank/DDBJ databases">
        <title>Genome of the entomopathogenic fungus Entomophthora muscae.</title>
        <authorList>
            <person name="Elya C."/>
            <person name="Lovett B.R."/>
            <person name="Lee E."/>
            <person name="Macias A.M."/>
            <person name="Hajek A.E."/>
            <person name="De Bivort B.L."/>
            <person name="Kasson M.T."/>
            <person name="De Fine Licht H.H."/>
            <person name="Stajich J.E."/>
        </authorList>
    </citation>
    <scope>NUCLEOTIDE SEQUENCE</scope>
    <source>
        <strain evidence="1">Berkeley</strain>
    </source>
</reference>
<keyword evidence="1" id="KW-0808">Transferase</keyword>
<dbReference type="EMBL" id="QTSX02003613">
    <property type="protein sequence ID" value="KAJ9069708.1"/>
    <property type="molecule type" value="Genomic_DNA"/>
</dbReference>
<evidence type="ECO:0000313" key="1">
    <source>
        <dbReference type="EMBL" id="KAJ9069708.1"/>
    </source>
</evidence>
<proteinExistence type="predicted"/>
<keyword evidence="2" id="KW-1185">Reference proteome</keyword>
<accession>A0ACC2T515</accession>
<gene>
    <name evidence="1" type="primary">PDK2_1</name>
    <name evidence="1" type="ORF">DSO57_1015785</name>
</gene>